<dbReference type="AlphaFoldDB" id="A0A1G4ATL5"/>
<dbReference type="GO" id="GO:0098552">
    <property type="term" value="C:side of membrane"/>
    <property type="evidence" value="ECO:0007669"/>
    <property type="project" value="UniProtKB-KW"/>
</dbReference>
<keyword evidence="7 15" id="KW-0812">Transmembrane</keyword>
<dbReference type="Pfam" id="PF20684">
    <property type="entry name" value="Fung_rhodopsin"/>
    <property type="match status" value="1"/>
</dbReference>
<evidence type="ECO:0000256" key="16">
    <source>
        <dbReference type="SAM" id="SignalP"/>
    </source>
</evidence>
<evidence type="ECO:0000256" key="2">
    <source>
        <dbReference type="ARBA" id="ARBA00004589"/>
    </source>
</evidence>
<evidence type="ECO:0000313" key="20">
    <source>
        <dbReference type="Proteomes" id="UP000176998"/>
    </source>
</evidence>
<evidence type="ECO:0000256" key="7">
    <source>
        <dbReference type="ARBA" id="ARBA00022692"/>
    </source>
</evidence>
<evidence type="ECO:0000256" key="15">
    <source>
        <dbReference type="SAM" id="Phobius"/>
    </source>
</evidence>
<evidence type="ECO:0000256" key="8">
    <source>
        <dbReference type="ARBA" id="ARBA00022729"/>
    </source>
</evidence>
<keyword evidence="12" id="KW-0449">Lipoprotein</keyword>
<evidence type="ECO:0000313" key="19">
    <source>
        <dbReference type="EMBL" id="OHE92445.1"/>
    </source>
</evidence>
<dbReference type="InterPro" id="IPR052337">
    <property type="entry name" value="SAT4-like"/>
</dbReference>
<dbReference type="EMBL" id="MJBS01000147">
    <property type="protein sequence ID" value="OHE92445.1"/>
    <property type="molecule type" value="Genomic_DNA"/>
</dbReference>
<comment type="caution">
    <text evidence="19">The sequence shown here is derived from an EMBL/GenBank/DDBJ whole genome shotgun (WGS) entry which is preliminary data.</text>
</comment>
<dbReference type="STRING" id="1209926.A0A1G4ATL5"/>
<keyword evidence="6" id="KW-0336">GPI-anchor</keyword>
<comment type="similarity">
    <text evidence="13">Belongs to the SAT4 family.</text>
</comment>
<dbReference type="InterPro" id="IPR008427">
    <property type="entry name" value="Extracellular_membr_CFEM_dom"/>
</dbReference>
<evidence type="ECO:0000256" key="10">
    <source>
        <dbReference type="ARBA" id="ARBA00023136"/>
    </source>
</evidence>
<evidence type="ECO:0000256" key="14">
    <source>
        <dbReference type="SAM" id="MobiDB-lite"/>
    </source>
</evidence>
<evidence type="ECO:0000256" key="6">
    <source>
        <dbReference type="ARBA" id="ARBA00022622"/>
    </source>
</evidence>
<dbReference type="PANTHER" id="PTHR33048:SF143">
    <property type="entry name" value="EXTRACELLULAR MEMBRANE PROTEIN CFEM DOMAIN-CONTAINING PROTEIN-RELATED"/>
    <property type="match status" value="1"/>
</dbReference>
<keyword evidence="11" id="KW-1015">Disulfide bond</keyword>
<evidence type="ECO:0000256" key="9">
    <source>
        <dbReference type="ARBA" id="ARBA00022989"/>
    </source>
</evidence>
<dbReference type="GeneID" id="34565367"/>
<feature type="transmembrane region" description="Helical" evidence="15">
    <location>
        <begin position="187"/>
        <end position="214"/>
    </location>
</feature>
<keyword evidence="20" id="KW-1185">Reference proteome</keyword>
<name>A0A1G4ATL5_9PEZI</name>
<dbReference type="PANTHER" id="PTHR33048">
    <property type="entry name" value="PTH11-LIKE INTEGRAL MEMBRANE PROTEIN (AFU_ORTHOLOGUE AFUA_5G11245)"/>
    <property type="match status" value="1"/>
</dbReference>
<evidence type="ECO:0000256" key="13">
    <source>
        <dbReference type="ARBA" id="ARBA00038359"/>
    </source>
</evidence>
<proteinExistence type="inferred from homology"/>
<dbReference type="Pfam" id="PF05730">
    <property type="entry name" value="CFEM"/>
    <property type="match status" value="1"/>
</dbReference>
<feature type="region of interest" description="Disordered" evidence="14">
    <location>
        <begin position="386"/>
        <end position="411"/>
    </location>
</feature>
<keyword evidence="9 15" id="KW-1133">Transmembrane helix</keyword>
<sequence length="415" mass="46897">MRWARLAPPLLLLCLGTLTRAFDLPDIPQCAVRCQLEAIPQTACAPNNQTCLCKDTSYINLVEPCVKANCKVKEALGQYMKPPLKEPLLIVHPVTQNITTTECGFPTTNDFAVIKIIRIVLFLVLPTLAIILRLIVKIARISTWGADDTTIVLAYIFLITIIPLNHLNEMNGAGRDIWTLSFDQIDHYFMTFFIAQLLYTTNLMLIKCSILFIFLRIFPGEKIRVVLWATQAFSLALGVAYILLGVFQCQPIDLVWKQWSREYPGHCVPLITIGLSHGAINIALDVWMLLLPVTQVMALNMKRQKKWAVLFMFSLGLFLTIASIIRLRAIMMYTVTSTNPTVDSTPSAVWSDVELDVGIFTACIPNMRQFVCRFVLRESRRAEKLSSTHAQNRSLEEKPPPPLPTARAFEEELRC</sequence>
<evidence type="ECO:0000256" key="11">
    <source>
        <dbReference type="ARBA" id="ARBA00023157"/>
    </source>
</evidence>
<protein>
    <submittedName>
        <fullName evidence="19">CFEM domain-containing protein</fullName>
    </submittedName>
</protein>
<dbReference type="OrthoDB" id="2496787at2759"/>
<comment type="similarity">
    <text evidence="4">Belongs to the RBT5 family.</text>
</comment>
<dbReference type="InterPro" id="IPR049326">
    <property type="entry name" value="Rhodopsin_dom_fungi"/>
</dbReference>
<reference evidence="19 20" key="1">
    <citation type="submission" date="2016-09" db="EMBL/GenBank/DDBJ databases">
        <authorList>
            <person name="Capua I."/>
            <person name="De Benedictis P."/>
            <person name="Joannis T."/>
            <person name="Lombin L.H."/>
            <person name="Cattoli G."/>
        </authorList>
    </citation>
    <scope>NUCLEOTIDE SEQUENCE [LARGE SCALE GENOMIC DNA]</scope>
    <source>
        <strain evidence="19 20">IMI 309357</strain>
    </source>
</reference>
<feature type="transmembrane region" description="Helical" evidence="15">
    <location>
        <begin position="226"/>
        <end position="248"/>
    </location>
</feature>
<organism evidence="19 20">
    <name type="scientific">Colletotrichum orchidophilum</name>
    <dbReference type="NCBI Taxonomy" id="1209926"/>
    <lineage>
        <taxon>Eukaryota</taxon>
        <taxon>Fungi</taxon>
        <taxon>Dikarya</taxon>
        <taxon>Ascomycota</taxon>
        <taxon>Pezizomycotina</taxon>
        <taxon>Sordariomycetes</taxon>
        <taxon>Hypocreomycetidae</taxon>
        <taxon>Glomerellales</taxon>
        <taxon>Glomerellaceae</taxon>
        <taxon>Colletotrichum</taxon>
    </lineage>
</organism>
<dbReference type="Proteomes" id="UP000176998">
    <property type="component" value="Unassembled WGS sequence"/>
</dbReference>
<feature type="transmembrane region" description="Helical" evidence="15">
    <location>
        <begin position="148"/>
        <end position="167"/>
    </location>
</feature>
<evidence type="ECO:0000256" key="12">
    <source>
        <dbReference type="ARBA" id="ARBA00023288"/>
    </source>
</evidence>
<feature type="signal peptide" evidence="16">
    <location>
        <begin position="1"/>
        <end position="21"/>
    </location>
</feature>
<feature type="transmembrane region" description="Helical" evidence="15">
    <location>
        <begin position="268"/>
        <end position="290"/>
    </location>
</feature>
<keyword evidence="5" id="KW-0964">Secreted</keyword>
<evidence type="ECO:0000256" key="3">
    <source>
        <dbReference type="ARBA" id="ARBA00004613"/>
    </source>
</evidence>
<evidence type="ECO:0000256" key="1">
    <source>
        <dbReference type="ARBA" id="ARBA00004141"/>
    </source>
</evidence>
<evidence type="ECO:0000256" key="5">
    <source>
        <dbReference type="ARBA" id="ARBA00022525"/>
    </source>
</evidence>
<evidence type="ECO:0000259" key="18">
    <source>
        <dbReference type="Pfam" id="PF20684"/>
    </source>
</evidence>
<feature type="domain" description="CFEM" evidence="17">
    <location>
        <begin position="24"/>
        <end position="76"/>
    </location>
</feature>
<keyword evidence="6" id="KW-0325">Glycoprotein</keyword>
<evidence type="ECO:0000256" key="4">
    <source>
        <dbReference type="ARBA" id="ARBA00010031"/>
    </source>
</evidence>
<feature type="chain" id="PRO_5009602098" evidence="16">
    <location>
        <begin position="22"/>
        <end position="415"/>
    </location>
</feature>
<feature type="transmembrane region" description="Helical" evidence="15">
    <location>
        <begin position="310"/>
        <end position="335"/>
    </location>
</feature>
<comment type="subcellular location">
    <subcellularLocation>
        <location evidence="2">Membrane</location>
        <topology evidence="2">Lipid-anchor</topology>
        <topology evidence="2">GPI-anchor</topology>
    </subcellularLocation>
    <subcellularLocation>
        <location evidence="1">Membrane</location>
        <topology evidence="1">Multi-pass membrane protein</topology>
    </subcellularLocation>
    <subcellularLocation>
        <location evidence="3">Secreted</location>
    </subcellularLocation>
</comment>
<keyword evidence="10 15" id="KW-0472">Membrane</keyword>
<feature type="domain" description="Rhodopsin" evidence="18">
    <location>
        <begin position="132"/>
        <end position="371"/>
    </location>
</feature>
<evidence type="ECO:0000259" key="17">
    <source>
        <dbReference type="Pfam" id="PF05730"/>
    </source>
</evidence>
<dbReference type="GO" id="GO:0005576">
    <property type="term" value="C:extracellular region"/>
    <property type="evidence" value="ECO:0007669"/>
    <property type="project" value="UniProtKB-SubCell"/>
</dbReference>
<gene>
    <name evidence="19" type="ORF">CORC01_12236</name>
</gene>
<keyword evidence="8 16" id="KW-0732">Signal</keyword>
<feature type="transmembrane region" description="Helical" evidence="15">
    <location>
        <begin position="116"/>
        <end position="136"/>
    </location>
</feature>
<dbReference type="RefSeq" id="XP_022469614.1">
    <property type="nucleotide sequence ID" value="XM_022623857.1"/>
</dbReference>
<accession>A0A1G4ATL5</accession>